<name>A0ABU5VQE8_9BACT</name>
<dbReference type="Proteomes" id="UP001302274">
    <property type="component" value="Unassembled WGS sequence"/>
</dbReference>
<comment type="caution">
    <text evidence="1">The sequence shown here is derived from an EMBL/GenBank/DDBJ whole genome shotgun (WGS) entry which is preliminary data.</text>
</comment>
<evidence type="ECO:0000313" key="2">
    <source>
        <dbReference type="Proteomes" id="UP001302274"/>
    </source>
</evidence>
<dbReference type="RefSeq" id="WP_323574754.1">
    <property type="nucleotide sequence ID" value="NZ_JAYGJQ010000001.1"/>
</dbReference>
<proteinExistence type="predicted"/>
<keyword evidence="2" id="KW-1185">Reference proteome</keyword>
<gene>
    <name evidence="1" type="ORF">SHI21_03605</name>
</gene>
<evidence type="ECO:0000313" key="1">
    <source>
        <dbReference type="EMBL" id="MEA9355267.1"/>
    </source>
</evidence>
<evidence type="ECO:0008006" key="3">
    <source>
        <dbReference type="Google" id="ProtNLM"/>
    </source>
</evidence>
<dbReference type="EMBL" id="JAYGJQ010000001">
    <property type="protein sequence ID" value="MEA9355267.1"/>
    <property type="molecule type" value="Genomic_DNA"/>
</dbReference>
<protein>
    <recommendedName>
        <fullName evidence="3">Lipoprotein</fullName>
    </recommendedName>
</protein>
<organism evidence="1 2">
    <name type="scientific">Bacteriovorax antarcticus</name>
    <dbReference type="NCBI Taxonomy" id="3088717"/>
    <lineage>
        <taxon>Bacteria</taxon>
        <taxon>Pseudomonadati</taxon>
        <taxon>Bdellovibrionota</taxon>
        <taxon>Bacteriovoracia</taxon>
        <taxon>Bacteriovoracales</taxon>
        <taxon>Bacteriovoracaceae</taxon>
        <taxon>Bacteriovorax</taxon>
    </lineage>
</organism>
<accession>A0ABU5VQE8</accession>
<sequence>MILRVFTLLLLTVCLTSCGSKKGSVPVKLKILQSGITNGVAALDGGVLIMGKSEDGANSFRVGVASSNSDLTLDLAKGRWEFAAVGWVGDSGVLTGTNSCAYTGFVDLRDTNSTVTFNFSKARCADTFNGRPFSEHLNSSVTGQFLQLYPVPCYQATAGNLNSTNCPTTPSIGNYPSNLLSFKVVYEGEQKGQVAGFASPLVSKCFEVFKAPYPYIPMTSTATDSPLGFSLQFFTDNACTGIPVTYNFKNGALLNNLPMPNVFTPYSTYYSYFFFNPGALHDVRVPDSSAANLSFAGQYVNSSWYINTTTSAFNITSHPVSATEMCLTETGTCSSGDWIPVATNGVFNFTAGDGVKTVKLFHRNVNGIVSTTYAQSAMNVVLTPLMLSTPIENIQAGYINLGWTLASVIGNDLIMSSRLKICDTSACGVIYFDQVDVPNVLAGTVQILPSALISSIPALSTCYAKLEVTDIFGIPVYVTWPALSVTSGLLKP</sequence>
<reference evidence="1 2" key="1">
    <citation type="submission" date="2023-11" db="EMBL/GenBank/DDBJ databases">
        <title>A Novel Polar Bacteriovorax (B. antarcticus) Isolated from the Biocrust in Antarctica.</title>
        <authorList>
            <person name="Mun W."/>
            <person name="Choi S.Y."/>
            <person name="Mitchell R.J."/>
        </authorList>
    </citation>
    <scope>NUCLEOTIDE SEQUENCE [LARGE SCALE GENOMIC DNA]</scope>
    <source>
        <strain evidence="1 2">PP10</strain>
    </source>
</reference>